<dbReference type="Pfam" id="PF00082">
    <property type="entry name" value="Peptidase_S8"/>
    <property type="match status" value="1"/>
</dbReference>
<name>A0A6J4TUR0_9BACT</name>
<dbReference type="PROSITE" id="PS51892">
    <property type="entry name" value="SUBTILASE"/>
    <property type="match status" value="1"/>
</dbReference>
<dbReference type="PRINTS" id="PR00723">
    <property type="entry name" value="SUBTILISIN"/>
</dbReference>
<comment type="similarity">
    <text evidence="1 5">Belongs to the peptidase S8 family.</text>
</comment>
<proteinExistence type="inferred from homology"/>
<dbReference type="InterPro" id="IPR023827">
    <property type="entry name" value="Peptidase_S8_Asp-AS"/>
</dbReference>
<dbReference type="InterPro" id="IPR050131">
    <property type="entry name" value="Peptidase_S8_subtilisin-like"/>
</dbReference>
<dbReference type="PROSITE" id="PS00136">
    <property type="entry name" value="SUBTILASE_ASP"/>
    <property type="match status" value="1"/>
</dbReference>
<keyword evidence="4 5" id="KW-0720">Serine protease</keyword>
<accession>A0A6J4TUR0</accession>
<organism evidence="7">
    <name type="scientific">uncultured Thermomicrobiales bacterium</name>
    <dbReference type="NCBI Taxonomy" id="1645740"/>
    <lineage>
        <taxon>Bacteria</taxon>
        <taxon>Pseudomonadati</taxon>
        <taxon>Thermomicrobiota</taxon>
        <taxon>Thermomicrobia</taxon>
        <taxon>Thermomicrobiales</taxon>
        <taxon>environmental samples</taxon>
    </lineage>
</organism>
<reference evidence="7" key="1">
    <citation type="submission" date="2020-02" db="EMBL/GenBank/DDBJ databases">
        <authorList>
            <person name="Meier V. D."/>
        </authorList>
    </citation>
    <scope>NUCLEOTIDE SEQUENCE</scope>
    <source>
        <strain evidence="7">AVDCRST_MAG73</strain>
    </source>
</reference>
<feature type="domain" description="Peptidase S8/S53" evidence="6">
    <location>
        <begin position="40"/>
        <end position="265"/>
    </location>
</feature>
<dbReference type="Gene3D" id="3.40.50.200">
    <property type="entry name" value="Peptidase S8/S53 domain"/>
    <property type="match status" value="1"/>
</dbReference>
<evidence type="ECO:0000256" key="2">
    <source>
        <dbReference type="ARBA" id="ARBA00022670"/>
    </source>
</evidence>
<gene>
    <name evidence="7" type="ORF">AVDCRST_MAG73-996</name>
</gene>
<feature type="active site" description="Charge relay system" evidence="5">
    <location>
        <position position="88"/>
    </location>
</feature>
<dbReference type="AlphaFoldDB" id="A0A6J4TUR0"/>
<evidence type="ECO:0000313" key="7">
    <source>
        <dbReference type="EMBL" id="CAA9531502.1"/>
    </source>
</evidence>
<dbReference type="PANTHER" id="PTHR43806:SF11">
    <property type="entry name" value="CEREVISIN-RELATED"/>
    <property type="match status" value="1"/>
</dbReference>
<dbReference type="InterPro" id="IPR015500">
    <property type="entry name" value="Peptidase_S8_subtilisin-rel"/>
</dbReference>
<protein>
    <submittedName>
        <fullName evidence="7">Peptidase S8 and S53 subtilisin kexin sedolisin</fullName>
    </submittedName>
</protein>
<feature type="active site" description="Charge relay system" evidence="5">
    <location>
        <position position="232"/>
    </location>
</feature>
<dbReference type="InterPro" id="IPR036852">
    <property type="entry name" value="Peptidase_S8/S53_dom_sf"/>
</dbReference>
<dbReference type="GO" id="GO:0004252">
    <property type="term" value="F:serine-type endopeptidase activity"/>
    <property type="evidence" value="ECO:0007669"/>
    <property type="project" value="UniProtKB-UniRule"/>
</dbReference>
<evidence type="ECO:0000256" key="4">
    <source>
        <dbReference type="ARBA" id="ARBA00022825"/>
    </source>
</evidence>
<evidence type="ECO:0000256" key="1">
    <source>
        <dbReference type="ARBA" id="ARBA00011073"/>
    </source>
</evidence>
<dbReference type="GO" id="GO:0006508">
    <property type="term" value="P:proteolysis"/>
    <property type="evidence" value="ECO:0007669"/>
    <property type="project" value="UniProtKB-KW"/>
</dbReference>
<evidence type="ECO:0000256" key="5">
    <source>
        <dbReference type="PROSITE-ProRule" id="PRU01240"/>
    </source>
</evidence>
<dbReference type="EMBL" id="CADCWE010000059">
    <property type="protein sequence ID" value="CAA9531502.1"/>
    <property type="molecule type" value="Genomic_DNA"/>
</dbReference>
<keyword evidence="3 5" id="KW-0378">Hydrolase</keyword>
<keyword evidence="2 5" id="KW-0645">Protease</keyword>
<sequence length="273" mass="28514">MSQLRPAWSAAFAAGAVQPVIPVSGLDDVTRDWAWGGSTGAGVKVAIIDSGIDADHPAVGGVQGYVAIDGPPEALNYVAAPHRDSYGHGTACAGIVRGLAPDCAIYSVKVLGAGLTGRGIHFAAGLRWAIDNRMDVCNLSLGSTKQEFFGVLHELADLAYFRHIPLVVAANNLPAPSFPSTYAAVVSVAAHDEPDPERYYYNPAPPVEFGAHGIDVQVAWQNGAFITTTGNSFATPHITGIAARILAKHPGLTVFQLKTVLRALAANVGAQDR</sequence>
<dbReference type="InterPro" id="IPR000209">
    <property type="entry name" value="Peptidase_S8/S53_dom"/>
</dbReference>
<evidence type="ECO:0000259" key="6">
    <source>
        <dbReference type="Pfam" id="PF00082"/>
    </source>
</evidence>
<dbReference type="SUPFAM" id="SSF52743">
    <property type="entry name" value="Subtilisin-like"/>
    <property type="match status" value="1"/>
</dbReference>
<evidence type="ECO:0000256" key="3">
    <source>
        <dbReference type="ARBA" id="ARBA00022801"/>
    </source>
</evidence>
<dbReference type="PANTHER" id="PTHR43806">
    <property type="entry name" value="PEPTIDASE S8"/>
    <property type="match status" value="1"/>
</dbReference>
<feature type="active site" description="Charge relay system" evidence="5">
    <location>
        <position position="49"/>
    </location>
</feature>